<feature type="domain" description="Cupin type-2" evidence="2">
    <location>
        <begin position="41"/>
        <end position="116"/>
    </location>
</feature>
<dbReference type="Proteomes" id="UP000295129">
    <property type="component" value="Unassembled WGS sequence"/>
</dbReference>
<dbReference type="InterPro" id="IPR011051">
    <property type="entry name" value="RmlC_Cupin_sf"/>
</dbReference>
<dbReference type="InterPro" id="IPR013096">
    <property type="entry name" value="Cupin_2"/>
</dbReference>
<dbReference type="InterPro" id="IPR014710">
    <property type="entry name" value="RmlC-like_jellyroll"/>
</dbReference>
<proteinExistence type="predicted"/>
<evidence type="ECO:0000313" key="4">
    <source>
        <dbReference type="Proteomes" id="UP000295129"/>
    </source>
</evidence>
<evidence type="ECO:0000259" key="2">
    <source>
        <dbReference type="Pfam" id="PF07883"/>
    </source>
</evidence>
<dbReference type="OrthoDB" id="116921at2"/>
<dbReference type="Pfam" id="PF07883">
    <property type="entry name" value="Cupin_2"/>
    <property type="match status" value="1"/>
</dbReference>
<dbReference type="Gene3D" id="2.60.120.10">
    <property type="entry name" value="Jelly Rolls"/>
    <property type="match status" value="1"/>
</dbReference>
<dbReference type="PANTHER" id="PTHR35848">
    <property type="entry name" value="OXALATE-BINDING PROTEIN"/>
    <property type="match status" value="1"/>
</dbReference>
<protein>
    <recommendedName>
        <fullName evidence="2">Cupin type-2 domain-containing protein</fullName>
    </recommendedName>
</protein>
<accession>A0A4R6E603</accession>
<organism evidence="3 4">
    <name type="scientific">Azoarcus indigens</name>
    <dbReference type="NCBI Taxonomy" id="29545"/>
    <lineage>
        <taxon>Bacteria</taxon>
        <taxon>Pseudomonadati</taxon>
        <taxon>Pseudomonadota</taxon>
        <taxon>Betaproteobacteria</taxon>
        <taxon>Rhodocyclales</taxon>
        <taxon>Zoogloeaceae</taxon>
        <taxon>Azoarcus</taxon>
    </lineage>
</organism>
<dbReference type="GO" id="GO:0046872">
    <property type="term" value="F:metal ion binding"/>
    <property type="evidence" value="ECO:0007669"/>
    <property type="project" value="UniProtKB-KW"/>
</dbReference>
<sequence length="164" mass="17655">MTVVLPLLDLTALPVEIRADGAVRLIRASRAAGLERLGCMLTELAPGHAAWQRHAHRNNDELVYVLAGRGEAEYGERGERRISIAAGDLLCFPASAAAGAHRLVNTGGEILRYLAVSSMLAPDVVEYPDGGKLGLYLGAAPGGSAERRQETLYFRRRDAVAYED</sequence>
<dbReference type="CDD" id="cd02224">
    <property type="entry name" value="cupin_SPO2919-like"/>
    <property type="match status" value="1"/>
</dbReference>
<keyword evidence="4" id="KW-1185">Reference proteome</keyword>
<evidence type="ECO:0000256" key="1">
    <source>
        <dbReference type="ARBA" id="ARBA00022723"/>
    </source>
</evidence>
<dbReference type="EMBL" id="SNVV01000005">
    <property type="protein sequence ID" value="TDN53337.1"/>
    <property type="molecule type" value="Genomic_DNA"/>
</dbReference>
<name>A0A4R6E603_9RHOO</name>
<dbReference type="SUPFAM" id="SSF51182">
    <property type="entry name" value="RmlC-like cupins"/>
    <property type="match status" value="1"/>
</dbReference>
<reference evidence="3 4" key="1">
    <citation type="submission" date="2019-03" db="EMBL/GenBank/DDBJ databases">
        <title>Genomic Encyclopedia of Type Strains, Phase IV (KMG-IV): sequencing the most valuable type-strain genomes for metagenomic binning, comparative biology and taxonomic classification.</title>
        <authorList>
            <person name="Goeker M."/>
        </authorList>
    </citation>
    <scope>NUCLEOTIDE SEQUENCE [LARGE SCALE GENOMIC DNA]</scope>
    <source>
        <strain evidence="3 4">DSM 12121</strain>
    </source>
</reference>
<dbReference type="InterPro" id="IPR051610">
    <property type="entry name" value="GPI/OXD"/>
</dbReference>
<dbReference type="PANTHER" id="PTHR35848:SF6">
    <property type="entry name" value="CUPIN TYPE-2 DOMAIN-CONTAINING PROTEIN"/>
    <property type="match status" value="1"/>
</dbReference>
<evidence type="ECO:0000313" key="3">
    <source>
        <dbReference type="EMBL" id="TDN53337.1"/>
    </source>
</evidence>
<gene>
    <name evidence="3" type="ORF">C7389_10510</name>
</gene>
<dbReference type="RefSeq" id="WP_133589863.1">
    <property type="nucleotide sequence ID" value="NZ_SNVV01000005.1"/>
</dbReference>
<keyword evidence="1" id="KW-0479">Metal-binding</keyword>
<dbReference type="AlphaFoldDB" id="A0A4R6E603"/>
<comment type="caution">
    <text evidence="3">The sequence shown here is derived from an EMBL/GenBank/DDBJ whole genome shotgun (WGS) entry which is preliminary data.</text>
</comment>